<feature type="domain" description="Cyclic nucleotide-binding" evidence="1">
    <location>
        <begin position="612"/>
        <end position="699"/>
    </location>
</feature>
<feature type="domain" description="Cyclic nucleotide-binding" evidence="1">
    <location>
        <begin position="479"/>
        <end position="609"/>
    </location>
</feature>
<evidence type="ECO:0000259" key="1">
    <source>
        <dbReference type="PROSITE" id="PS50042"/>
    </source>
</evidence>
<accession>A0A8S1NQG3</accession>
<protein>
    <recommendedName>
        <fullName evidence="1">Cyclic nucleotide-binding domain-containing protein</fullName>
    </recommendedName>
</protein>
<evidence type="ECO:0000313" key="3">
    <source>
        <dbReference type="Proteomes" id="UP000688137"/>
    </source>
</evidence>
<proteinExistence type="predicted"/>
<dbReference type="AlphaFoldDB" id="A0A8S1NQG3"/>
<evidence type="ECO:0000313" key="2">
    <source>
        <dbReference type="EMBL" id="CAD8091375.1"/>
    </source>
</evidence>
<name>A0A8S1NQG3_PARPR</name>
<comment type="caution">
    <text evidence="2">The sequence shown here is derived from an EMBL/GenBank/DDBJ whole genome shotgun (WGS) entry which is preliminary data.</text>
</comment>
<dbReference type="CDD" id="cd00038">
    <property type="entry name" value="CAP_ED"/>
    <property type="match status" value="2"/>
</dbReference>
<dbReference type="InterPro" id="IPR000595">
    <property type="entry name" value="cNMP-bd_dom"/>
</dbReference>
<organism evidence="2 3">
    <name type="scientific">Paramecium primaurelia</name>
    <dbReference type="NCBI Taxonomy" id="5886"/>
    <lineage>
        <taxon>Eukaryota</taxon>
        <taxon>Sar</taxon>
        <taxon>Alveolata</taxon>
        <taxon>Ciliophora</taxon>
        <taxon>Intramacronucleata</taxon>
        <taxon>Oligohymenophorea</taxon>
        <taxon>Peniculida</taxon>
        <taxon>Parameciidae</taxon>
        <taxon>Paramecium</taxon>
    </lineage>
</organism>
<gene>
    <name evidence="2" type="ORF">PPRIM_AZ9-3.1.T0880036</name>
</gene>
<dbReference type="InterPro" id="IPR018488">
    <property type="entry name" value="cNMP-bd_CS"/>
</dbReference>
<dbReference type="PANTHER" id="PTHR23011">
    <property type="entry name" value="CYCLIC NUCLEOTIDE-BINDING DOMAIN CONTAINING PROTEIN"/>
    <property type="match status" value="1"/>
</dbReference>
<keyword evidence="3" id="KW-1185">Reference proteome</keyword>
<dbReference type="PANTHER" id="PTHR23011:SF28">
    <property type="entry name" value="CYCLIC NUCLEOTIDE-BINDING DOMAIN CONTAINING PROTEIN"/>
    <property type="match status" value="1"/>
</dbReference>
<dbReference type="PROSITE" id="PS50042">
    <property type="entry name" value="CNMP_BINDING_3"/>
    <property type="match status" value="2"/>
</dbReference>
<dbReference type="SMART" id="SM00100">
    <property type="entry name" value="cNMP"/>
    <property type="match status" value="2"/>
</dbReference>
<dbReference type="EMBL" id="CAJJDM010000091">
    <property type="protein sequence ID" value="CAD8091375.1"/>
    <property type="molecule type" value="Genomic_DNA"/>
</dbReference>
<dbReference type="Proteomes" id="UP000688137">
    <property type="component" value="Unassembled WGS sequence"/>
</dbReference>
<sequence length="963" mass="114567">MEINKLNEVNPDDLDVIFRGIQLFIDQKENDLETTISQLVDKYKYYQLQDHDKKLFHRFQIRVSELIEKCKNQNAINYVLSIRDILNYKAQNFAVILNKIHKRCEMQAHQQNEDNPQIQMKKSVPSWQLNSQQNRTLFQFYDIDFWKLYDIMLLNKQEFTQLDNIVQILLFIINQRMKMQKDYFYPVQKEIKDFYNPKPYHQWKQQYQQTKLRNQNFFNLLKQWKHLMQIKILQCLAIRVQPKKLKLVLNILCRLVLKELKVETHKIKIQEVCLIQKHAICLITITELLEQRIYLYIMTKMLLVVLLNQNRKENQNYSKRILVLKKDVKIKIGCFQKLSLLFLKIKMLYIQINKILQSNQYKYIKIMLLLKVLIEDLQRNHLQDKISIVLFVNNYYHNIEVIIEHSKQQKALSVNDFKQMLFISIIYFQFTLILMTSFSNFDEKTSLINQCVKTLQIAPSRRTQSDLTLLLQLVEAITFFKNLQSQNPDIVLKCMSVLSYKTVKKEEILFHVGDQGSLFYIILKGSVGVFILLPSPEDSKKFELKEVNVLKAGNSFGELALLNDNAKRTATIIAKEDCILAVMEKHHFKTILGAQEQQKVQDRISFLCSFPFLQSWSFREIKTISYHFEPIQVTLNQAVIKQNDYCSNFYIVREGNFEVTYTLNDSHKLKGVFSNHSICVLGPGEFFGEEAFLMDDGKTFILKLFNIFSVRWSRVKCSIICRSQCGQILRISREDIIKRFWDEKTQSVFISLLQSIHQFRLNKMRYYEQMADQKQKQLNGQEGFDQFVKPIFKVKVKNNCALIRKETQMEKSDAEYQFYKKQEKKAFEQFKKLFKDRNCSYAQVKTFFDQKTIGSQNYIDRDTYFKLFFRFPSQLKNSEISQNLSQQQPSTARTHYRLTTQPKEEHERSAHFSTKQRTQLILQKLKLSEVMPKSKTFHSSNSPLSIQRLELKRFGTQSYLQMK</sequence>
<reference evidence="2" key="1">
    <citation type="submission" date="2021-01" db="EMBL/GenBank/DDBJ databases">
        <authorList>
            <consortium name="Genoscope - CEA"/>
            <person name="William W."/>
        </authorList>
    </citation>
    <scope>NUCLEOTIDE SEQUENCE</scope>
</reference>
<dbReference type="PROSITE" id="PS00889">
    <property type="entry name" value="CNMP_BINDING_2"/>
    <property type="match status" value="1"/>
</dbReference>
<dbReference type="Pfam" id="PF00027">
    <property type="entry name" value="cNMP_binding"/>
    <property type="match status" value="2"/>
</dbReference>
<dbReference type="OMA" id="HSKQQKA"/>